<dbReference type="EMBL" id="MLCO01000279">
    <property type="protein sequence ID" value="ONG47394.1"/>
    <property type="molecule type" value="Genomic_DNA"/>
</dbReference>
<name>A0A1V2GW93_9PROT</name>
<dbReference type="PANTHER" id="PTHR10672:SF3">
    <property type="entry name" value="PROTEIN HU-LI TAI SHAO"/>
    <property type="match status" value="1"/>
</dbReference>
<dbReference type="InterPro" id="IPR036409">
    <property type="entry name" value="Aldolase_II/adducin_N_sf"/>
</dbReference>
<comment type="similarity">
    <text evidence="1">Belongs to the aldolase class II family.</text>
</comment>
<proteinExistence type="inferred from homology"/>
<dbReference type="Pfam" id="PF00596">
    <property type="entry name" value="Aldolase_II"/>
    <property type="match status" value="1"/>
</dbReference>
<reference evidence="3 4" key="1">
    <citation type="submission" date="2016-10" db="EMBL/GenBank/DDBJ databases">
        <title>Draft Genome sequence of Roseomonas sp. strain M3.</title>
        <authorList>
            <person name="Subhash Y."/>
            <person name="Lee S."/>
        </authorList>
    </citation>
    <scope>NUCLEOTIDE SEQUENCE [LARGE SCALE GENOMIC DNA]</scope>
    <source>
        <strain evidence="3 4">M3</strain>
    </source>
</reference>
<evidence type="ECO:0000259" key="2">
    <source>
        <dbReference type="SMART" id="SM01007"/>
    </source>
</evidence>
<dbReference type="InterPro" id="IPR051017">
    <property type="entry name" value="Aldolase-II_Adducin_sf"/>
</dbReference>
<accession>A0A1V2GW93</accession>
<dbReference type="SUPFAM" id="SSF53639">
    <property type="entry name" value="AraD/HMP-PK domain-like"/>
    <property type="match status" value="1"/>
</dbReference>
<dbReference type="InterPro" id="IPR001303">
    <property type="entry name" value="Aldolase_II/adducin_N"/>
</dbReference>
<evidence type="ECO:0000313" key="4">
    <source>
        <dbReference type="Proteomes" id="UP000188879"/>
    </source>
</evidence>
<evidence type="ECO:0000256" key="1">
    <source>
        <dbReference type="ARBA" id="ARBA00037961"/>
    </source>
</evidence>
<dbReference type="Gene3D" id="3.40.225.10">
    <property type="entry name" value="Class II aldolase/adducin N-terminal domain"/>
    <property type="match status" value="1"/>
</dbReference>
<evidence type="ECO:0000313" key="3">
    <source>
        <dbReference type="EMBL" id="ONG47394.1"/>
    </source>
</evidence>
<protein>
    <submittedName>
        <fullName evidence="3">Aldolase</fullName>
    </submittedName>
</protein>
<dbReference type="GO" id="GO:0005856">
    <property type="term" value="C:cytoskeleton"/>
    <property type="evidence" value="ECO:0007669"/>
    <property type="project" value="TreeGrafter"/>
</dbReference>
<feature type="domain" description="Class II aldolase/adducin N-terminal" evidence="2">
    <location>
        <begin position="22"/>
        <end position="204"/>
    </location>
</feature>
<dbReference type="SMART" id="SM01007">
    <property type="entry name" value="Aldolase_II"/>
    <property type="match status" value="1"/>
</dbReference>
<keyword evidence="4" id="KW-1185">Reference proteome</keyword>
<organism evidence="3 4">
    <name type="scientific">Teichococcus deserti</name>
    <dbReference type="NCBI Taxonomy" id="1817963"/>
    <lineage>
        <taxon>Bacteria</taxon>
        <taxon>Pseudomonadati</taxon>
        <taxon>Pseudomonadota</taxon>
        <taxon>Alphaproteobacteria</taxon>
        <taxon>Acetobacterales</taxon>
        <taxon>Roseomonadaceae</taxon>
        <taxon>Roseomonas</taxon>
    </lineage>
</organism>
<sequence length="254" mass="28664">MSVAIQNLSSSAAEEREWALRCDMAAVFRVAARLGWNEQIGNHNSLMLPGEGPPRFLINPRGYLFQELRASDLIVCDLDGRVLQGSGELRKVAFHIHARIHVQNPGAACVIHVHPRWLTALSLLRDTELALSHHNNLLLNDRIVYDHEGDEPVHQNAEGDRIAALMADKTVMVMRGHGVTVVGPRVEDAFDECYFAERTAMVQLTALQTGQPLHRLPEGLRRKHHGPWGDKVDARLHLDAWRRILDREEPAYKE</sequence>
<dbReference type="Proteomes" id="UP000188879">
    <property type="component" value="Unassembled WGS sequence"/>
</dbReference>
<dbReference type="AlphaFoldDB" id="A0A1V2GW93"/>
<dbReference type="GO" id="GO:0051015">
    <property type="term" value="F:actin filament binding"/>
    <property type="evidence" value="ECO:0007669"/>
    <property type="project" value="TreeGrafter"/>
</dbReference>
<dbReference type="RefSeq" id="WP_076959722.1">
    <property type="nucleotide sequence ID" value="NZ_MLCO01000279.1"/>
</dbReference>
<dbReference type="OrthoDB" id="5291399at2"/>
<dbReference type="PANTHER" id="PTHR10672">
    <property type="entry name" value="ADDUCIN"/>
    <property type="match status" value="1"/>
</dbReference>
<comment type="caution">
    <text evidence="3">The sequence shown here is derived from an EMBL/GenBank/DDBJ whole genome shotgun (WGS) entry which is preliminary data.</text>
</comment>
<gene>
    <name evidence="3" type="ORF">BKE38_23535</name>
</gene>